<keyword evidence="3" id="KW-1185">Reference proteome</keyword>
<evidence type="ECO:0000256" key="1">
    <source>
        <dbReference type="SAM" id="MobiDB-lite"/>
    </source>
</evidence>
<sequence>MEFWMETQPAGSLETELHWGQYVPLAFPSVHLSAPVQSGVTRRPLRASSKLKLHSEINMSVGGGAGPNCPPARATGGGGESMARVQPQPRDASSDPVDGKCLISCLDGEPNCARQSSRAVATDVRAKAVGSSIQTNEFGVRAIDPVVIVIRAGREIKGTSFQGHRR</sequence>
<evidence type="ECO:0000313" key="3">
    <source>
        <dbReference type="Proteomes" id="UP001165121"/>
    </source>
</evidence>
<comment type="caution">
    <text evidence="2">The sequence shown here is derived from an EMBL/GenBank/DDBJ whole genome shotgun (WGS) entry which is preliminary data.</text>
</comment>
<evidence type="ECO:0000313" key="2">
    <source>
        <dbReference type="EMBL" id="GMF42558.1"/>
    </source>
</evidence>
<dbReference type="AlphaFoldDB" id="A0A9W6XME6"/>
<protein>
    <submittedName>
        <fullName evidence="2">Unnamed protein product</fullName>
    </submittedName>
</protein>
<feature type="region of interest" description="Disordered" evidence="1">
    <location>
        <begin position="59"/>
        <end position="96"/>
    </location>
</feature>
<gene>
    <name evidence="2" type="ORF">Pfra01_001399300</name>
</gene>
<organism evidence="2 3">
    <name type="scientific">Phytophthora fragariaefolia</name>
    <dbReference type="NCBI Taxonomy" id="1490495"/>
    <lineage>
        <taxon>Eukaryota</taxon>
        <taxon>Sar</taxon>
        <taxon>Stramenopiles</taxon>
        <taxon>Oomycota</taxon>
        <taxon>Peronosporomycetes</taxon>
        <taxon>Peronosporales</taxon>
        <taxon>Peronosporaceae</taxon>
        <taxon>Phytophthora</taxon>
    </lineage>
</organism>
<accession>A0A9W6XME6</accession>
<name>A0A9W6XME6_9STRA</name>
<reference evidence="2" key="1">
    <citation type="submission" date="2023-04" db="EMBL/GenBank/DDBJ databases">
        <title>Phytophthora fragariaefolia NBRC 109709.</title>
        <authorList>
            <person name="Ichikawa N."/>
            <person name="Sato H."/>
            <person name="Tonouchi N."/>
        </authorList>
    </citation>
    <scope>NUCLEOTIDE SEQUENCE</scope>
    <source>
        <strain evidence="2">NBRC 109709</strain>
    </source>
</reference>
<dbReference type="EMBL" id="BSXT01001454">
    <property type="protein sequence ID" value="GMF42558.1"/>
    <property type="molecule type" value="Genomic_DNA"/>
</dbReference>
<proteinExistence type="predicted"/>
<dbReference type="Proteomes" id="UP001165121">
    <property type="component" value="Unassembled WGS sequence"/>
</dbReference>